<name>A0A1R3JLZ7_9ROSI</name>
<organism evidence="1 2">
    <name type="scientific">Corchorus olitorius</name>
    <dbReference type="NCBI Taxonomy" id="93759"/>
    <lineage>
        <taxon>Eukaryota</taxon>
        <taxon>Viridiplantae</taxon>
        <taxon>Streptophyta</taxon>
        <taxon>Embryophyta</taxon>
        <taxon>Tracheophyta</taxon>
        <taxon>Spermatophyta</taxon>
        <taxon>Magnoliopsida</taxon>
        <taxon>eudicotyledons</taxon>
        <taxon>Gunneridae</taxon>
        <taxon>Pentapetalae</taxon>
        <taxon>rosids</taxon>
        <taxon>malvids</taxon>
        <taxon>Malvales</taxon>
        <taxon>Malvaceae</taxon>
        <taxon>Grewioideae</taxon>
        <taxon>Apeibeae</taxon>
        <taxon>Corchorus</taxon>
    </lineage>
</organism>
<accession>A0A1R3JLZ7</accession>
<evidence type="ECO:0000313" key="1">
    <source>
        <dbReference type="EMBL" id="OMO95864.1"/>
    </source>
</evidence>
<comment type="caution">
    <text evidence="1">The sequence shown here is derived from an EMBL/GenBank/DDBJ whole genome shotgun (WGS) entry which is preliminary data.</text>
</comment>
<dbReference type="STRING" id="93759.A0A1R3JLZ7"/>
<dbReference type="EMBL" id="AWUE01015761">
    <property type="protein sequence ID" value="OMO95864.1"/>
    <property type="molecule type" value="Genomic_DNA"/>
</dbReference>
<gene>
    <name evidence="1" type="ORF">COLO4_15635</name>
</gene>
<dbReference type="Proteomes" id="UP000187203">
    <property type="component" value="Unassembled WGS sequence"/>
</dbReference>
<protein>
    <submittedName>
        <fullName evidence="1">Uncharacterized protein</fullName>
    </submittedName>
</protein>
<evidence type="ECO:0000313" key="2">
    <source>
        <dbReference type="Proteomes" id="UP000187203"/>
    </source>
</evidence>
<proteinExistence type="predicted"/>
<dbReference type="AlphaFoldDB" id="A0A1R3JLZ7"/>
<keyword evidence="2" id="KW-1185">Reference proteome</keyword>
<sequence>MLLRGFQVGSVLARKSLSPLLLLLLERYVAERIPSWFSTLKKVFESTPVGAVGEIGLDSLKRKGD</sequence>
<reference evidence="2" key="1">
    <citation type="submission" date="2013-09" db="EMBL/GenBank/DDBJ databases">
        <title>Corchorus olitorius genome sequencing.</title>
        <authorList>
            <person name="Alam M."/>
            <person name="Haque M.S."/>
            <person name="Islam M.S."/>
            <person name="Emdad E.M."/>
            <person name="Islam M.M."/>
            <person name="Ahmed B."/>
            <person name="Halim A."/>
            <person name="Hossen Q.M.M."/>
            <person name="Hossain M.Z."/>
            <person name="Ahmed R."/>
            <person name="Khan M.M."/>
            <person name="Islam R."/>
            <person name="Rashid M.M."/>
            <person name="Khan S.A."/>
            <person name="Rahman M.S."/>
            <person name="Alam M."/>
            <person name="Yahiya A.S."/>
            <person name="Khan M.S."/>
            <person name="Azam M.S."/>
            <person name="Haque T."/>
            <person name="Lashkar M.Z.H."/>
            <person name="Akhand A.I."/>
            <person name="Morshed G."/>
            <person name="Roy S."/>
            <person name="Uddin K.S."/>
            <person name="Rabeya T."/>
            <person name="Hossain A.S."/>
            <person name="Chowdhury A."/>
            <person name="Snigdha A.R."/>
            <person name="Mortoza M.S."/>
            <person name="Matin S.A."/>
            <person name="Hoque S.M.E."/>
            <person name="Islam M.K."/>
            <person name="Roy D.K."/>
            <person name="Haider R."/>
            <person name="Moosa M.M."/>
            <person name="Elias S.M."/>
            <person name="Hasan A.M."/>
            <person name="Jahan S."/>
            <person name="Shafiuddin M."/>
            <person name="Mahmood N."/>
            <person name="Shommy N.S."/>
        </authorList>
    </citation>
    <scope>NUCLEOTIDE SEQUENCE [LARGE SCALE GENOMIC DNA]</scope>
    <source>
        <strain evidence="2">cv. O-4</strain>
    </source>
</reference>